<dbReference type="PANTHER" id="PTHR45937">
    <property type="entry name" value="ASPARAGINE SYNTHETASE DOMAIN-CONTAINING PROTEIN 1"/>
    <property type="match status" value="1"/>
</dbReference>
<dbReference type="SUPFAM" id="SSF56235">
    <property type="entry name" value="N-terminal nucleophile aminohydrolases (Ntn hydrolases)"/>
    <property type="match status" value="1"/>
</dbReference>
<evidence type="ECO:0000313" key="6">
    <source>
        <dbReference type="Proteomes" id="UP001359559"/>
    </source>
</evidence>
<dbReference type="Gene3D" id="3.40.50.620">
    <property type="entry name" value="HUPs"/>
    <property type="match status" value="1"/>
</dbReference>
<keyword evidence="6" id="KW-1185">Reference proteome</keyword>
<dbReference type="GO" id="GO:0006529">
    <property type="term" value="P:asparagine biosynthetic process"/>
    <property type="evidence" value="ECO:0007669"/>
    <property type="project" value="UniProtKB-KW"/>
</dbReference>
<evidence type="ECO:0000313" key="5">
    <source>
        <dbReference type="EMBL" id="KAK7317935.1"/>
    </source>
</evidence>
<dbReference type="InterPro" id="IPR014729">
    <property type="entry name" value="Rossmann-like_a/b/a_fold"/>
</dbReference>
<comment type="caution">
    <text evidence="5">The sequence shown here is derived from an EMBL/GenBank/DDBJ whole genome shotgun (WGS) entry which is preliminary data.</text>
</comment>
<keyword evidence="2" id="KW-0061">Asparagine biosynthesis</keyword>
<evidence type="ECO:0000256" key="3">
    <source>
        <dbReference type="ARBA" id="ARBA00022962"/>
    </source>
</evidence>
<reference evidence="5 6" key="1">
    <citation type="submission" date="2024-01" db="EMBL/GenBank/DDBJ databases">
        <title>The genomes of 5 underutilized Papilionoideae crops provide insights into root nodulation and disease resistance.</title>
        <authorList>
            <person name="Yuan L."/>
        </authorList>
    </citation>
    <scope>NUCLEOTIDE SEQUENCE [LARGE SCALE GENOMIC DNA]</scope>
    <source>
        <strain evidence="5">LY-2023</strain>
        <tissue evidence="5">Leaf</tissue>
    </source>
</reference>
<dbReference type="PROSITE" id="PS51278">
    <property type="entry name" value="GATASE_TYPE_2"/>
    <property type="match status" value="1"/>
</dbReference>
<evidence type="ECO:0000256" key="1">
    <source>
        <dbReference type="ARBA" id="ARBA00022605"/>
    </source>
</evidence>
<feature type="domain" description="Glutamine amidotransferase type-2" evidence="4">
    <location>
        <begin position="111"/>
        <end position="373"/>
    </location>
</feature>
<dbReference type="PANTHER" id="PTHR45937:SF1">
    <property type="entry name" value="ASPARAGINE SYNTHETASE DOMAIN-CONTAINING PROTEIN 1"/>
    <property type="match status" value="1"/>
</dbReference>
<dbReference type="SUPFAM" id="SSF52402">
    <property type="entry name" value="Adenine nucleotide alpha hydrolases-like"/>
    <property type="match status" value="1"/>
</dbReference>
<dbReference type="AlphaFoldDB" id="A0AAN9KHD3"/>
<dbReference type="InterPro" id="IPR017932">
    <property type="entry name" value="GATase_2_dom"/>
</dbReference>
<dbReference type="Pfam" id="PF00733">
    <property type="entry name" value="Asn_synthase"/>
    <property type="match status" value="1"/>
</dbReference>
<dbReference type="Gene3D" id="3.60.20.10">
    <property type="entry name" value="Glutamine Phosphoribosylpyrophosphate, subunit 1, domain 1"/>
    <property type="match status" value="1"/>
</dbReference>
<keyword evidence="1" id="KW-0028">Amino-acid biosynthesis</keyword>
<dbReference type="Pfam" id="PF13537">
    <property type="entry name" value="GATase_7"/>
    <property type="match status" value="1"/>
</dbReference>
<gene>
    <name evidence="5" type="ORF">RJT34_02575</name>
</gene>
<evidence type="ECO:0000259" key="4">
    <source>
        <dbReference type="PROSITE" id="PS51278"/>
    </source>
</evidence>
<keyword evidence="3" id="KW-0315">Glutamine amidotransferase</keyword>
<accession>A0AAN9KHD3</accession>
<protein>
    <recommendedName>
        <fullName evidence="4">Glutamine amidotransferase type-2 domain-containing protein</fullName>
    </recommendedName>
</protein>
<dbReference type="EMBL" id="JAYKXN010000001">
    <property type="protein sequence ID" value="KAK7317935.1"/>
    <property type="molecule type" value="Genomic_DNA"/>
</dbReference>
<proteinExistence type="predicted"/>
<sequence length="770" mass="86040">MDLLVARAERDHSHSFLHHVYWCYSYGEMEDLLGMSSEGKRLLRAALEDRTRDLSLTKRTHYHYATEARIGSLTKRNKLIIYSLQRKLTNQNPTKSTLVRCKRVNAERKMCGIVLILSGIRIDISSLPFESASPLRTTEKLVFSLDDLKAALRRRGPDSLGTKKVFLHFDDSDENRIISSSTEHDDDASCCGNKAKERGCHNFGTAELHFIGTTLQLRGINPLLQPLVDASGNVLVYNGEIFGGHHLTSDCNDTEFLMKTLGKCCSCGSCSTDHCVKGGESSIPDVLSAIKGPWAIIYWQDSSRTLWFGRDAFGRRSLLVHWPTDDDSTFLLSSVSPVSPVQLVSECEAHNGLGYLSYWEELPCGIYSVHVDVSNSSGYLVGEVKLHEYTNSMLKELIKWERLSVEPSSEDLQASHPKISRGQHEMHLASFGEVASETDSIKLVILMPAHILLNALKESVLRRTSLYTIYQEVISGVRQEKFTPVAILFSGGLDSMILAALLDICLQPSYEVDLLNVSFDGELAPDRKSAKAGLKELRRVSPSRRWRLVEIDADLSDLAFETSHVMSLISPANTYMDLNIGIALWLASGGDGWVSDAGISDNDDNHARIRYKSNAKILLVGSGADEQCAGYGRHRTSYKRGSWLGLHEEMRLDMQRIWKRNLGRDDRIIADNGKEARFPFLDEDVIRVLLNVPLWEVANLDQPSGIGDKKILREVAQLLGLYEAAVLPKRAIQFGSRIARESNRKNFGSNRAANQASAGSVRIYRKSNFC</sequence>
<dbReference type="InterPro" id="IPR051857">
    <property type="entry name" value="Asn_synthetase_domain"/>
</dbReference>
<dbReference type="Proteomes" id="UP001359559">
    <property type="component" value="Unassembled WGS sequence"/>
</dbReference>
<evidence type="ECO:0000256" key="2">
    <source>
        <dbReference type="ARBA" id="ARBA00022888"/>
    </source>
</evidence>
<organism evidence="5 6">
    <name type="scientific">Clitoria ternatea</name>
    <name type="common">Butterfly pea</name>
    <dbReference type="NCBI Taxonomy" id="43366"/>
    <lineage>
        <taxon>Eukaryota</taxon>
        <taxon>Viridiplantae</taxon>
        <taxon>Streptophyta</taxon>
        <taxon>Embryophyta</taxon>
        <taxon>Tracheophyta</taxon>
        <taxon>Spermatophyta</taxon>
        <taxon>Magnoliopsida</taxon>
        <taxon>eudicotyledons</taxon>
        <taxon>Gunneridae</taxon>
        <taxon>Pentapetalae</taxon>
        <taxon>rosids</taxon>
        <taxon>fabids</taxon>
        <taxon>Fabales</taxon>
        <taxon>Fabaceae</taxon>
        <taxon>Papilionoideae</taxon>
        <taxon>50 kb inversion clade</taxon>
        <taxon>NPAAA clade</taxon>
        <taxon>indigoferoid/millettioid clade</taxon>
        <taxon>Phaseoleae</taxon>
        <taxon>Clitoria</taxon>
    </lineage>
</organism>
<dbReference type="GO" id="GO:0004066">
    <property type="term" value="F:asparagine synthase (glutamine-hydrolyzing) activity"/>
    <property type="evidence" value="ECO:0007669"/>
    <property type="project" value="InterPro"/>
</dbReference>
<dbReference type="InterPro" id="IPR001962">
    <property type="entry name" value="Asn_synthase"/>
</dbReference>
<name>A0AAN9KHD3_CLITE</name>
<dbReference type="InterPro" id="IPR029055">
    <property type="entry name" value="Ntn_hydrolases_N"/>
</dbReference>
<dbReference type="CDD" id="cd03766">
    <property type="entry name" value="Gn_AT_II_novel"/>
    <property type="match status" value="1"/>
</dbReference>
<dbReference type="CDD" id="cd01991">
    <property type="entry name" value="Asn_synthase_B_C"/>
    <property type="match status" value="1"/>
</dbReference>